<dbReference type="GO" id="GO:0005886">
    <property type="term" value="C:plasma membrane"/>
    <property type="evidence" value="ECO:0007669"/>
    <property type="project" value="UniProtKB-SubCell"/>
</dbReference>
<reference evidence="9" key="1">
    <citation type="submission" date="2015-11" db="EMBL/GenBank/DDBJ databases">
        <title>Genomic diversity of Staphylococcus saprophyticus strains from urinary tract infections, animal surfaces, and fermented foods.</title>
        <authorList>
            <person name="Wolfe B.E."/>
        </authorList>
    </citation>
    <scope>NUCLEOTIDE SEQUENCE [LARGE SCALE GENOMIC DNA]</scope>
    <source>
        <strain evidence="9">738_7</strain>
    </source>
</reference>
<dbReference type="InterPro" id="IPR052159">
    <property type="entry name" value="Competence_DNA_uptake"/>
</dbReference>
<organism evidence="8 9">
    <name type="scientific">Staphylococcus equorum</name>
    <dbReference type="NCBI Taxonomy" id="246432"/>
    <lineage>
        <taxon>Bacteria</taxon>
        <taxon>Bacillati</taxon>
        <taxon>Bacillota</taxon>
        <taxon>Bacilli</taxon>
        <taxon>Bacillales</taxon>
        <taxon>Staphylococcaceae</taxon>
        <taxon>Staphylococcus</taxon>
    </lineage>
</organism>
<dbReference type="Gene3D" id="3.60.15.10">
    <property type="entry name" value="Ribonuclease Z/Hydroxyacylglutathione hydrolase-like"/>
    <property type="match status" value="1"/>
</dbReference>
<feature type="transmembrane region" description="Helical" evidence="6">
    <location>
        <begin position="401"/>
        <end position="419"/>
    </location>
</feature>
<feature type="transmembrane region" description="Helical" evidence="6">
    <location>
        <begin position="211"/>
        <end position="229"/>
    </location>
</feature>
<sequence>MMFQSNLISENKARAAYLNQNIEVGAQFVTKPILEHQKLHGKVKINNKKYNYYFYVNNNINSNKYIQLYQKTCNVKAILKPLNQSSYSPVSLFINTIDFESCKVNNSNYHAILDRHKQYIFERLSHTKIKHPEKIIALISGDTSKINNNELDKFKEIGIYHLLAVSGTHIAAIIGILIYVLNIFKCPLAYIKMILFIILPIYALYTDLAPSAVRSILAALIIIIIPKAIIKNPMNVLALLFIILTIISPAYAYNIGFQFSFLITFFILFTLPLIAQSSPIKSLLIITIIAQLGSFMIIAIYFNQIQWLGFLANLIFVPFYTIVLFPLVIFFFIISHFPFEIMTLTYLLNLILKLHDFLLEIFINLSSYKWYIPELNDLNITLGFVLIFGCLILFAHRFYSLFICSFVLLYIVVTILPLSNDYKLTMLDVGQGDAILFETNRQESLLIDTGGKLLQEGESSQHNISKFHILPTLKKHGIKKIDYLIVTHPHIDHMGELNFLIEKYPVKNIIINKKSYHLKELKSLVNICKSYNIKLLDFKSMQSFSLNKAKIKLLDATITTSNDLNEQSIITLIEYDKFKILLMGDASKNNEQLLLNKYHLENIDILKVGHHGSKTSSSASFIDTLQPKISLISVGRNNRYKLPNKEIVERLKSINSQVLQTSENGEISITLNSNFELSANLKQ</sequence>
<dbReference type="InterPro" id="IPR036866">
    <property type="entry name" value="RibonucZ/Hydroxyglut_hydro"/>
</dbReference>
<keyword evidence="3 6" id="KW-0812">Transmembrane</keyword>
<feature type="domain" description="Metallo-beta-lactamase" evidence="7">
    <location>
        <begin position="431"/>
        <end position="636"/>
    </location>
</feature>
<name>A0AAP7ID72_9STAP</name>
<evidence type="ECO:0000256" key="5">
    <source>
        <dbReference type="ARBA" id="ARBA00023136"/>
    </source>
</evidence>
<dbReference type="PANTHER" id="PTHR30619:SF1">
    <property type="entry name" value="RECOMBINATION PROTEIN 2"/>
    <property type="match status" value="1"/>
</dbReference>
<evidence type="ECO:0000256" key="2">
    <source>
        <dbReference type="ARBA" id="ARBA00022475"/>
    </source>
</evidence>
<keyword evidence="4 6" id="KW-1133">Transmembrane helix</keyword>
<dbReference type="SMART" id="SM00849">
    <property type="entry name" value="Lactamase_B"/>
    <property type="match status" value="1"/>
</dbReference>
<dbReference type="Proteomes" id="UP000095464">
    <property type="component" value="Unassembled WGS sequence"/>
</dbReference>
<feature type="transmembrane region" description="Helical" evidence="6">
    <location>
        <begin position="188"/>
        <end position="205"/>
    </location>
</feature>
<keyword evidence="2" id="KW-1003">Cell membrane</keyword>
<dbReference type="GO" id="GO:0030420">
    <property type="term" value="P:establishment of competence for transformation"/>
    <property type="evidence" value="ECO:0007669"/>
    <property type="project" value="InterPro"/>
</dbReference>
<proteinExistence type="predicted"/>
<dbReference type="Pfam" id="PF00753">
    <property type="entry name" value="Lactamase_B"/>
    <property type="match status" value="1"/>
</dbReference>
<dbReference type="NCBIfam" id="TIGR00361">
    <property type="entry name" value="ComEC_Rec2"/>
    <property type="match status" value="1"/>
</dbReference>
<dbReference type="NCBIfam" id="TIGR00360">
    <property type="entry name" value="ComEC_N-term"/>
    <property type="match status" value="1"/>
</dbReference>
<dbReference type="Pfam" id="PF03772">
    <property type="entry name" value="Competence"/>
    <property type="match status" value="1"/>
</dbReference>
<dbReference type="InterPro" id="IPR001279">
    <property type="entry name" value="Metallo-B-lactamas"/>
</dbReference>
<dbReference type="InterPro" id="IPR004797">
    <property type="entry name" value="Competence_ComEC/Rec2"/>
</dbReference>
<evidence type="ECO:0000256" key="6">
    <source>
        <dbReference type="SAM" id="Phobius"/>
    </source>
</evidence>
<comment type="caution">
    <text evidence="8">The sequence shown here is derived from an EMBL/GenBank/DDBJ whole genome shotgun (WGS) entry which is preliminary data.</text>
</comment>
<gene>
    <name evidence="8" type="ORF">ASS94_06500</name>
</gene>
<dbReference type="InterPro" id="IPR035681">
    <property type="entry name" value="ComA-like_MBL"/>
</dbReference>
<dbReference type="RefSeq" id="WP_065367560.1">
    <property type="nucleotide sequence ID" value="NZ_JARGCL010000001.1"/>
</dbReference>
<evidence type="ECO:0000256" key="1">
    <source>
        <dbReference type="ARBA" id="ARBA00004651"/>
    </source>
</evidence>
<dbReference type="AlphaFoldDB" id="A0AAP7ID72"/>
<evidence type="ECO:0000256" key="3">
    <source>
        <dbReference type="ARBA" id="ARBA00022692"/>
    </source>
</evidence>
<dbReference type="InterPro" id="IPR004477">
    <property type="entry name" value="ComEC_N"/>
</dbReference>
<accession>A0AAP7ID72</accession>
<evidence type="ECO:0000313" key="9">
    <source>
        <dbReference type="Proteomes" id="UP000095464"/>
    </source>
</evidence>
<feature type="transmembrane region" description="Helical" evidence="6">
    <location>
        <begin position="308"/>
        <end position="334"/>
    </location>
</feature>
<dbReference type="EMBL" id="LNPX01000023">
    <property type="protein sequence ID" value="OEK56942.1"/>
    <property type="molecule type" value="Genomic_DNA"/>
</dbReference>
<evidence type="ECO:0000256" key="4">
    <source>
        <dbReference type="ARBA" id="ARBA00022989"/>
    </source>
</evidence>
<evidence type="ECO:0000313" key="8">
    <source>
        <dbReference type="EMBL" id="OEK56942.1"/>
    </source>
</evidence>
<feature type="transmembrane region" description="Helical" evidence="6">
    <location>
        <begin position="378"/>
        <end position="394"/>
    </location>
</feature>
<feature type="transmembrane region" description="Helical" evidence="6">
    <location>
        <begin position="159"/>
        <end position="181"/>
    </location>
</feature>
<dbReference type="PANTHER" id="PTHR30619">
    <property type="entry name" value="DNA INTERNALIZATION/COMPETENCE PROTEIN COMEC/REC2"/>
    <property type="match status" value="1"/>
</dbReference>
<feature type="transmembrane region" description="Helical" evidence="6">
    <location>
        <begin position="236"/>
        <end position="253"/>
    </location>
</feature>
<keyword evidence="5 6" id="KW-0472">Membrane</keyword>
<feature type="transmembrane region" description="Helical" evidence="6">
    <location>
        <begin position="282"/>
        <end position="302"/>
    </location>
</feature>
<evidence type="ECO:0000259" key="7">
    <source>
        <dbReference type="SMART" id="SM00849"/>
    </source>
</evidence>
<dbReference type="SUPFAM" id="SSF56281">
    <property type="entry name" value="Metallo-hydrolase/oxidoreductase"/>
    <property type="match status" value="1"/>
</dbReference>
<comment type="subcellular location">
    <subcellularLocation>
        <location evidence="1">Cell membrane</location>
        <topology evidence="1">Multi-pass membrane protein</topology>
    </subcellularLocation>
</comment>
<dbReference type="CDD" id="cd07731">
    <property type="entry name" value="ComA-like_MBL-fold"/>
    <property type="match status" value="1"/>
</dbReference>
<protein>
    <submittedName>
        <fullName evidence="8">Competence protein ComEC</fullName>
    </submittedName>
</protein>